<dbReference type="InterPro" id="IPR002182">
    <property type="entry name" value="NB-ARC"/>
</dbReference>
<evidence type="ECO:0000313" key="3">
    <source>
        <dbReference type="Proteomes" id="UP001341840"/>
    </source>
</evidence>
<dbReference type="InterPro" id="IPR027417">
    <property type="entry name" value="P-loop_NTPase"/>
</dbReference>
<accession>A0ABU6RDX8</accession>
<dbReference type="PRINTS" id="PR00364">
    <property type="entry name" value="DISEASERSIST"/>
</dbReference>
<dbReference type="InterPro" id="IPR000157">
    <property type="entry name" value="TIR_dom"/>
</dbReference>
<dbReference type="Gene3D" id="3.40.50.10140">
    <property type="entry name" value="Toll/interleukin-1 receptor homology (TIR) domain"/>
    <property type="match status" value="1"/>
</dbReference>
<protein>
    <recommendedName>
        <fullName evidence="1">TIR domain-containing protein</fullName>
    </recommendedName>
</protein>
<dbReference type="Pfam" id="PF01582">
    <property type="entry name" value="TIR"/>
    <property type="match status" value="1"/>
</dbReference>
<keyword evidence="3" id="KW-1185">Reference proteome</keyword>
<dbReference type="Gene3D" id="1.10.8.430">
    <property type="entry name" value="Helical domain of apoptotic protease-activating factors"/>
    <property type="match status" value="1"/>
</dbReference>
<proteinExistence type="predicted"/>
<dbReference type="InterPro" id="IPR042197">
    <property type="entry name" value="Apaf_helical"/>
</dbReference>
<dbReference type="Pfam" id="PF00931">
    <property type="entry name" value="NB-ARC"/>
    <property type="match status" value="1"/>
</dbReference>
<dbReference type="Proteomes" id="UP001341840">
    <property type="component" value="Unassembled WGS sequence"/>
</dbReference>
<dbReference type="InterPro" id="IPR035897">
    <property type="entry name" value="Toll_tir_struct_dom_sf"/>
</dbReference>
<dbReference type="EMBL" id="JASCZI010030377">
    <property type="protein sequence ID" value="MED6121988.1"/>
    <property type="molecule type" value="Genomic_DNA"/>
</dbReference>
<sequence length="453" mass="50998">MPLSLSSSSSSSAPTTHRYDVFISFRGEDVRHGLLSHLQAALHEKQIGTFRDDGMDKGAAIWEELVDAIRNAKLFVVIFSKNYASSSWCLKELVQIMEHKNNKNEHVVVIPVFYGIQPTHIRKQTGTYHTAFAEHEGSSEDPCHVLEWRTALAQAADLLASPLMRTGWCPALSKIFISCSHEFDDKGDYKEVYSRDDEAELIRKIVKAILPHCANIKHYMDGRNIPFICNKNYTLLEYLLIMRRELKEVVVIGIWGMGGIGKSTIAETLFNKYSSEYESSCFLTNSRELASPCLNNICNTLLSQLLNQDLHITNIGVVDSRIISKVKQKRAFIVLDDVVDSSIASDLVPMLRNCLCPGSIVILTTRDRSVLTSGGVQQIHEIKKMSYGDSHKLLSRYVFSDSHSKEEYDKLTARVINYAYGNPLALKILGSFLRGKSVSEWDSALKKIKKLSE</sequence>
<evidence type="ECO:0000259" key="1">
    <source>
        <dbReference type="PROSITE" id="PS50104"/>
    </source>
</evidence>
<organism evidence="2 3">
    <name type="scientific">Stylosanthes scabra</name>
    <dbReference type="NCBI Taxonomy" id="79078"/>
    <lineage>
        <taxon>Eukaryota</taxon>
        <taxon>Viridiplantae</taxon>
        <taxon>Streptophyta</taxon>
        <taxon>Embryophyta</taxon>
        <taxon>Tracheophyta</taxon>
        <taxon>Spermatophyta</taxon>
        <taxon>Magnoliopsida</taxon>
        <taxon>eudicotyledons</taxon>
        <taxon>Gunneridae</taxon>
        <taxon>Pentapetalae</taxon>
        <taxon>rosids</taxon>
        <taxon>fabids</taxon>
        <taxon>Fabales</taxon>
        <taxon>Fabaceae</taxon>
        <taxon>Papilionoideae</taxon>
        <taxon>50 kb inversion clade</taxon>
        <taxon>dalbergioids sensu lato</taxon>
        <taxon>Dalbergieae</taxon>
        <taxon>Pterocarpus clade</taxon>
        <taxon>Stylosanthes</taxon>
    </lineage>
</organism>
<dbReference type="SMART" id="SM00255">
    <property type="entry name" value="TIR"/>
    <property type="match status" value="1"/>
</dbReference>
<reference evidence="2 3" key="1">
    <citation type="journal article" date="2023" name="Plants (Basel)">
        <title>Bridging the Gap: Combining Genomics and Transcriptomics Approaches to Understand Stylosanthes scabra, an Orphan Legume from the Brazilian Caatinga.</title>
        <authorList>
            <person name="Ferreira-Neto J.R.C."/>
            <person name="da Silva M.D."/>
            <person name="Binneck E."/>
            <person name="de Melo N.F."/>
            <person name="da Silva R.H."/>
            <person name="de Melo A.L.T.M."/>
            <person name="Pandolfi V."/>
            <person name="Bustamante F.O."/>
            <person name="Brasileiro-Vidal A.C."/>
            <person name="Benko-Iseppon A.M."/>
        </authorList>
    </citation>
    <scope>NUCLEOTIDE SEQUENCE [LARGE SCALE GENOMIC DNA]</scope>
    <source>
        <tissue evidence="2">Leaves</tissue>
    </source>
</reference>
<dbReference type="Gene3D" id="3.40.50.300">
    <property type="entry name" value="P-loop containing nucleotide triphosphate hydrolases"/>
    <property type="match status" value="1"/>
</dbReference>
<dbReference type="PROSITE" id="PS50104">
    <property type="entry name" value="TIR"/>
    <property type="match status" value="1"/>
</dbReference>
<dbReference type="PANTHER" id="PTHR11017">
    <property type="entry name" value="LEUCINE-RICH REPEAT-CONTAINING PROTEIN"/>
    <property type="match status" value="1"/>
</dbReference>
<feature type="domain" description="TIR" evidence="1">
    <location>
        <begin position="17"/>
        <end position="213"/>
    </location>
</feature>
<evidence type="ECO:0000313" key="2">
    <source>
        <dbReference type="EMBL" id="MED6121988.1"/>
    </source>
</evidence>
<comment type="caution">
    <text evidence="2">The sequence shown here is derived from an EMBL/GenBank/DDBJ whole genome shotgun (WGS) entry which is preliminary data.</text>
</comment>
<name>A0ABU6RDX8_9FABA</name>
<dbReference type="SUPFAM" id="SSF52540">
    <property type="entry name" value="P-loop containing nucleoside triphosphate hydrolases"/>
    <property type="match status" value="1"/>
</dbReference>
<dbReference type="PANTHER" id="PTHR11017:SF512">
    <property type="entry name" value="ADP-RIBOSYL CYCLASE_CYCLIC ADP-RIBOSE HYDROLASE"/>
    <property type="match status" value="1"/>
</dbReference>
<gene>
    <name evidence="2" type="ORF">PIB30_035425</name>
</gene>
<dbReference type="SUPFAM" id="SSF52200">
    <property type="entry name" value="Toll/Interleukin receptor TIR domain"/>
    <property type="match status" value="1"/>
</dbReference>
<dbReference type="InterPro" id="IPR044974">
    <property type="entry name" value="Disease_R_plants"/>
</dbReference>